<dbReference type="RefSeq" id="WP_109430721.1">
    <property type="nucleotide sequence ID" value="NZ_MPDK01000012.1"/>
</dbReference>
<dbReference type="OrthoDB" id="2624227at2"/>
<gene>
    <name evidence="2" type="ORF">BM613_08280</name>
</gene>
<keyword evidence="3" id="KW-1185">Reference proteome</keyword>
<feature type="coiled-coil region" evidence="1">
    <location>
        <begin position="44"/>
        <end position="96"/>
    </location>
</feature>
<organism evidence="2 3">
    <name type="scientific">Sulfoacidibacillus thermotolerans</name>
    <name type="common">Acidibacillus sulfuroxidans</name>
    <dbReference type="NCBI Taxonomy" id="1765684"/>
    <lineage>
        <taxon>Bacteria</taxon>
        <taxon>Bacillati</taxon>
        <taxon>Bacillota</taxon>
        <taxon>Bacilli</taxon>
        <taxon>Bacillales</taxon>
        <taxon>Alicyclobacillaceae</taxon>
        <taxon>Sulfoacidibacillus</taxon>
    </lineage>
</organism>
<keyword evidence="1" id="KW-0175">Coiled coil</keyword>
<name>A0A2U3D860_SULT2</name>
<evidence type="ECO:0000256" key="1">
    <source>
        <dbReference type="SAM" id="Coils"/>
    </source>
</evidence>
<proteinExistence type="predicted"/>
<sequence>MIRPATADSRRKTLRVQNVETKTLEAKTLYVSRIQTTGRSVLVRGKLLRRIHALREELRELRSELHHLQKEIRRDQHHLEEQIHSIQRELRRLRTSLESGLPANPALETYFSSRQGQIVTVTTSGGTITGTVTEVGTNAVLLTESNGDLVLIPYVKITAVQ</sequence>
<dbReference type="EMBL" id="MPDK01000012">
    <property type="protein sequence ID" value="PWI57462.1"/>
    <property type="molecule type" value="Genomic_DNA"/>
</dbReference>
<accession>A0A2U3D860</accession>
<protein>
    <recommendedName>
        <fullName evidence="4">DUF2642 domain-containing protein</fullName>
    </recommendedName>
</protein>
<evidence type="ECO:0000313" key="3">
    <source>
        <dbReference type="Proteomes" id="UP000245380"/>
    </source>
</evidence>
<evidence type="ECO:0008006" key="4">
    <source>
        <dbReference type="Google" id="ProtNLM"/>
    </source>
</evidence>
<dbReference type="Proteomes" id="UP000245380">
    <property type="component" value="Unassembled WGS sequence"/>
</dbReference>
<reference evidence="2 3" key="1">
    <citation type="submission" date="2016-11" db="EMBL/GenBank/DDBJ databases">
        <title>Comparative genomics of Acidibacillus ferroxidans species.</title>
        <authorList>
            <person name="Oliveira G."/>
            <person name="Nunes G."/>
            <person name="Oliveira R."/>
            <person name="Araujo F."/>
            <person name="Salim A."/>
            <person name="Scholte L."/>
            <person name="Morais D."/>
            <person name="Nancucheo I."/>
            <person name="Johnson D.B."/>
            <person name="Grail B."/>
            <person name="Bittencourt J."/>
            <person name="Valadares R."/>
        </authorList>
    </citation>
    <scope>NUCLEOTIDE SEQUENCE [LARGE SCALE GENOMIC DNA]</scope>
    <source>
        <strain evidence="2 3">Y002</strain>
    </source>
</reference>
<dbReference type="Gene3D" id="1.20.5.1700">
    <property type="match status" value="1"/>
</dbReference>
<comment type="caution">
    <text evidence="2">The sequence shown here is derived from an EMBL/GenBank/DDBJ whole genome shotgun (WGS) entry which is preliminary data.</text>
</comment>
<dbReference type="AlphaFoldDB" id="A0A2U3D860"/>
<evidence type="ECO:0000313" key="2">
    <source>
        <dbReference type="EMBL" id="PWI57462.1"/>
    </source>
</evidence>